<name>A0A521CX81_9BACT</name>
<organism evidence="3 4">
    <name type="scientific">Gracilimonas mengyeensis</name>
    <dbReference type="NCBI Taxonomy" id="1302730"/>
    <lineage>
        <taxon>Bacteria</taxon>
        <taxon>Pseudomonadati</taxon>
        <taxon>Balneolota</taxon>
        <taxon>Balneolia</taxon>
        <taxon>Balneolales</taxon>
        <taxon>Balneolaceae</taxon>
        <taxon>Gracilimonas</taxon>
    </lineage>
</organism>
<keyword evidence="1" id="KW-1133">Transmembrane helix</keyword>
<proteinExistence type="predicted"/>
<protein>
    <submittedName>
        <fullName evidence="3">Putative membrane protein</fullName>
    </submittedName>
</protein>
<dbReference type="OrthoDB" id="5421551at2"/>
<feature type="transmembrane region" description="Helical" evidence="1">
    <location>
        <begin position="6"/>
        <end position="28"/>
    </location>
</feature>
<keyword evidence="1" id="KW-0812">Transmembrane</keyword>
<evidence type="ECO:0000259" key="2">
    <source>
        <dbReference type="Pfam" id="PF09851"/>
    </source>
</evidence>
<reference evidence="3 4" key="1">
    <citation type="submission" date="2017-05" db="EMBL/GenBank/DDBJ databases">
        <authorList>
            <person name="Varghese N."/>
            <person name="Submissions S."/>
        </authorList>
    </citation>
    <scope>NUCLEOTIDE SEQUENCE [LARGE SCALE GENOMIC DNA]</scope>
    <source>
        <strain evidence="3 4">DSM 21985</strain>
    </source>
</reference>
<evidence type="ECO:0000256" key="1">
    <source>
        <dbReference type="SAM" id="Phobius"/>
    </source>
</evidence>
<accession>A0A521CX81</accession>
<evidence type="ECO:0000313" key="3">
    <source>
        <dbReference type="EMBL" id="SMO64057.1"/>
    </source>
</evidence>
<dbReference type="AlphaFoldDB" id="A0A521CX81"/>
<dbReference type="Proteomes" id="UP000317557">
    <property type="component" value="Unassembled WGS sequence"/>
</dbReference>
<keyword evidence="4" id="KW-1185">Reference proteome</keyword>
<sequence length="71" mass="8466">MHDFQFFGGGWMMFVWWFVIIALIVIVARMLFGSPKPRTGEETPLEILKRRYAKGEIDKEEFEERKKDLLS</sequence>
<dbReference type="RefSeq" id="WP_142454228.1">
    <property type="nucleotide sequence ID" value="NZ_FXTP01000006.1"/>
</dbReference>
<dbReference type="InterPro" id="IPR018649">
    <property type="entry name" value="SHOCT"/>
</dbReference>
<keyword evidence="1" id="KW-0472">Membrane</keyword>
<evidence type="ECO:0000313" key="4">
    <source>
        <dbReference type="Proteomes" id="UP000317557"/>
    </source>
</evidence>
<dbReference type="Pfam" id="PF09851">
    <property type="entry name" value="SHOCT"/>
    <property type="match status" value="1"/>
</dbReference>
<dbReference type="EMBL" id="FXTP01000006">
    <property type="protein sequence ID" value="SMO64057.1"/>
    <property type="molecule type" value="Genomic_DNA"/>
</dbReference>
<feature type="domain" description="SHOCT" evidence="2">
    <location>
        <begin position="43"/>
        <end position="70"/>
    </location>
</feature>
<gene>
    <name evidence="3" type="ORF">SAMN06265219_106207</name>
</gene>